<sequence length="202" mass="21434">MPRPRVHAPDAVLDAAEELLVERGRAQLTIRVLAERSGASNGSIYHAFGSLETVVGAAWLRRARQFLTLQATAVEQELAAGDGRRAVQAAADAPARLADDDLRAAQLLVALQRDDVLTDAVAAPIADKLRALDTTLVATLRRLARAVWDRGDAATVDVVTVCVVRLPAALLFGEIRTGRVHPHTRAQLAAAVGAVLDCGPPH</sequence>
<proteinExistence type="predicted"/>
<evidence type="ECO:0000256" key="1">
    <source>
        <dbReference type="ARBA" id="ARBA00023015"/>
    </source>
</evidence>
<evidence type="ECO:0000313" key="6">
    <source>
        <dbReference type="EMBL" id="SDY79917.1"/>
    </source>
</evidence>
<dbReference type="Proteomes" id="UP000242415">
    <property type="component" value="Unassembled WGS sequence"/>
</dbReference>
<organism evidence="6 7">
    <name type="scientific">Micromonospora pattaloongensis</name>
    <dbReference type="NCBI Taxonomy" id="405436"/>
    <lineage>
        <taxon>Bacteria</taxon>
        <taxon>Bacillati</taxon>
        <taxon>Actinomycetota</taxon>
        <taxon>Actinomycetes</taxon>
        <taxon>Micromonosporales</taxon>
        <taxon>Micromonosporaceae</taxon>
        <taxon>Micromonospora</taxon>
    </lineage>
</organism>
<accession>A0A1H3MTA0</accession>
<feature type="domain" description="HTH tetR-type" evidence="5">
    <location>
        <begin position="6"/>
        <end position="66"/>
    </location>
</feature>
<keyword evidence="3" id="KW-0804">Transcription</keyword>
<evidence type="ECO:0000256" key="3">
    <source>
        <dbReference type="ARBA" id="ARBA00023163"/>
    </source>
</evidence>
<dbReference type="PROSITE" id="PS50977">
    <property type="entry name" value="HTH_TETR_2"/>
    <property type="match status" value="1"/>
</dbReference>
<gene>
    <name evidence="6" type="ORF">SAMN05444365_103515</name>
</gene>
<name>A0A1H3MTA0_9ACTN</name>
<dbReference type="PANTHER" id="PTHR47506">
    <property type="entry name" value="TRANSCRIPTIONAL REGULATORY PROTEIN"/>
    <property type="match status" value="1"/>
</dbReference>
<dbReference type="STRING" id="405436.SAMN05444365_103515"/>
<dbReference type="OrthoDB" id="9806334at2"/>
<dbReference type="GO" id="GO:0003677">
    <property type="term" value="F:DNA binding"/>
    <property type="evidence" value="ECO:0007669"/>
    <property type="project" value="UniProtKB-UniRule"/>
</dbReference>
<dbReference type="EMBL" id="FNPH01000003">
    <property type="protein sequence ID" value="SDY79917.1"/>
    <property type="molecule type" value="Genomic_DNA"/>
</dbReference>
<keyword evidence="7" id="KW-1185">Reference proteome</keyword>
<evidence type="ECO:0000313" key="7">
    <source>
        <dbReference type="Proteomes" id="UP000242415"/>
    </source>
</evidence>
<dbReference type="SUPFAM" id="SSF46689">
    <property type="entry name" value="Homeodomain-like"/>
    <property type="match status" value="1"/>
</dbReference>
<dbReference type="AlphaFoldDB" id="A0A1H3MTA0"/>
<feature type="DNA-binding region" description="H-T-H motif" evidence="4">
    <location>
        <begin position="29"/>
        <end position="48"/>
    </location>
</feature>
<dbReference type="PRINTS" id="PR00455">
    <property type="entry name" value="HTHTETR"/>
</dbReference>
<dbReference type="InterPro" id="IPR001647">
    <property type="entry name" value="HTH_TetR"/>
</dbReference>
<reference evidence="7" key="1">
    <citation type="submission" date="2016-10" db="EMBL/GenBank/DDBJ databases">
        <authorList>
            <person name="Varghese N."/>
            <person name="Submissions S."/>
        </authorList>
    </citation>
    <scope>NUCLEOTIDE SEQUENCE [LARGE SCALE GENOMIC DNA]</scope>
    <source>
        <strain evidence="7">DSM 45245</strain>
    </source>
</reference>
<dbReference type="InterPro" id="IPR009057">
    <property type="entry name" value="Homeodomain-like_sf"/>
</dbReference>
<dbReference type="Pfam" id="PF00440">
    <property type="entry name" value="TetR_N"/>
    <property type="match status" value="1"/>
</dbReference>
<keyword evidence="1" id="KW-0805">Transcription regulation</keyword>
<keyword evidence="2 4" id="KW-0238">DNA-binding</keyword>
<protein>
    <submittedName>
        <fullName evidence="6">Transcriptional regulator, TetR family</fullName>
    </submittedName>
</protein>
<dbReference type="Gene3D" id="1.10.357.10">
    <property type="entry name" value="Tetracycline Repressor, domain 2"/>
    <property type="match status" value="1"/>
</dbReference>
<evidence type="ECO:0000259" key="5">
    <source>
        <dbReference type="PROSITE" id="PS50977"/>
    </source>
</evidence>
<evidence type="ECO:0000256" key="4">
    <source>
        <dbReference type="PROSITE-ProRule" id="PRU00335"/>
    </source>
</evidence>
<dbReference type="RefSeq" id="WP_091555537.1">
    <property type="nucleotide sequence ID" value="NZ_FNPH01000003.1"/>
</dbReference>
<evidence type="ECO:0000256" key="2">
    <source>
        <dbReference type="ARBA" id="ARBA00023125"/>
    </source>
</evidence>
<dbReference type="PANTHER" id="PTHR47506:SF1">
    <property type="entry name" value="HTH-TYPE TRANSCRIPTIONAL REGULATOR YJDC"/>
    <property type="match status" value="1"/>
</dbReference>